<gene>
    <name evidence="10" type="primary">SKDI01G0380</name>
    <name evidence="10" type="ORF">SKDI_01G0380</name>
</gene>
<comment type="catalytic activity">
    <reaction evidence="1">
        <text>Endonucleolytic cleavage of RNA, removing 5'-extranucleotides from tRNA precursor.</text>
        <dbReference type="EC" id="3.1.26.5"/>
    </reaction>
</comment>
<evidence type="ECO:0000313" key="11">
    <source>
        <dbReference type="Proteomes" id="UP001162087"/>
    </source>
</evidence>
<comment type="subcellular location">
    <subcellularLocation>
        <location evidence="2">Nucleus</location>
    </subcellularLocation>
</comment>
<keyword evidence="11" id="KW-1185">Reference proteome</keyword>
<dbReference type="PANTHER" id="PTHR48414">
    <property type="entry name" value="POP5 HOMOLOG, RIBONUCLEASE P_MRP SUBUNIT"/>
    <property type="match status" value="1"/>
</dbReference>
<dbReference type="FunFam" id="3.30.70.3250:FF:000004">
    <property type="entry name" value="Ribonuclease P/MRP protein subunit POP5"/>
    <property type="match status" value="1"/>
</dbReference>
<keyword evidence="7" id="KW-0539">Nucleus</keyword>
<dbReference type="GO" id="GO:0005634">
    <property type="term" value="C:nucleus"/>
    <property type="evidence" value="ECO:0007669"/>
    <property type="project" value="UniProtKB-SubCell"/>
</dbReference>
<dbReference type="PANTHER" id="PTHR48414:SF1">
    <property type="entry name" value="POP5 HOMOLOG, RIBONUCLEASE P_MRP SUBUNIT"/>
    <property type="match status" value="1"/>
</dbReference>
<sequence length="171" mass="19260">MVRLKSRYILFEVLYPPTDVNVEESMSKADILLAHHRASPADVSIKSIIQEVRRSLSLNLGDYGSAKCSSLLQLKYFSNRTSTGIIRCHREDCDLVIMALMLMARIGDVGGLIVNPVKVSGTIKKIEQFAVRRNSKILNLIKSSQSSQFSDNDFLINDLEKIENENENEND</sequence>
<dbReference type="GO" id="GO:0000172">
    <property type="term" value="C:ribonuclease MRP complex"/>
    <property type="evidence" value="ECO:0007669"/>
    <property type="project" value="UniProtKB-ARBA"/>
</dbReference>
<keyword evidence="6" id="KW-0378">Hydrolase</keyword>
<proteinExistence type="inferred from homology"/>
<protein>
    <recommendedName>
        <fullName evidence="8">Ribonuclease P/MRP protein subunit POP5</fullName>
        <ecNumber evidence="4">3.1.26.5</ecNumber>
    </recommendedName>
</protein>
<dbReference type="InterPro" id="IPR002759">
    <property type="entry name" value="Pop5/Rpp14/Rnp2-like"/>
</dbReference>
<evidence type="ECO:0000256" key="3">
    <source>
        <dbReference type="ARBA" id="ARBA00010800"/>
    </source>
</evidence>
<dbReference type="GO" id="GO:0030677">
    <property type="term" value="C:ribonuclease P complex"/>
    <property type="evidence" value="ECO:0007669"/>
    <property type="project" value="InterPro"/>
</dbReference>
<evidence type="ECO:0000256" key="9">
    <source>
        <dbReference type="ARBA" id="ARBA00055200"/>
    </source>
</evidence>
<dbReference type="EMBL" id="OX365896">
    <property type="protein sequence ID" value="CAI4054490.1"/>
    <property type="molecule type" value="Genomic_DNA"/>
</dbReference>
<dbReference type="GeneID" id="80922142"/>
<evidence type="ECO:0000256" key="6">
    <source>
        <dbReference type="ARBA" id="ARBA00022801"/>
    </source>
</evidence>
<dbReference type="SUPFAM" id="SSF160350">
    <property type="entry name" value="Rnp2-like"/>
    <property type="match status" value="1"/>
</dbReference>
<evidence type="ECO:0000256" key="1">
    <source>
        <dbReference type="ARBA" id="ARBA00000928"/>
    </source>
</evidence>
<comment type="similarity">
    <text evidence="3">Belongs to the eukaryotic/archaeal RNase P protein component 2 family.</text>
</comment>
<dbReference type="GO" id="GO:0004526">
    <property type="term" value="F:ribonuclease P activity"/>
    <property type="evidence" value="ECO:0007669"/>
    <property type="project" value="UniProtKB-EC"/>
</dbReference>
<evidence type="ECO:0000256" key="2">
    <source>
        <dbReference type="ARBA" id="ARBA00004123"/>
    </source>
</evidence>
<evidence type="ECO:0000256" key="8">
    <source>
        <dbReference type="ARBA" id="ARBA00044198"/>
    </source>
</evidence>
<evidence type="ECO:0000256" key="5">
    <source>
        <dbReference type="ARBA" id="ARBA00022694"/>
    </source>
</evidence>
<dbReference type="EC" id="3.1.26.5" evidence="4"/>
<dbReference type="InterPro" id="IPR038085">
    <property type="entry name" value="Rnp2-like_sf"/>
</dbReference>
<name>A0AA35NPM9_SACK1</name>
<dbReference type="GO" id="GO:0000460">
    <property type="term" value="P:maturation of 5.8S rRNA"/>
    <property type="evidence" value="ECO:0007669"/>
    <property type="project" value="UniProtKB-ARBA"/>
</dbReference>
<evidence type="ECO:0000313" key="10">
    <source>
        <dbReference type="EMBL" id="CAI4054490.1"/>
    </source>
</evidence>
<dbReference type="AlphaFoldDB" id="A0AA35NPM9"/>
<dbReference type="Pfam" id="PF01900">
    <property type="entry name" value="RNase_P_Rpp14"/>
    <property type="match status" value="1"/>
</dbReference>
<dbReference type="RefSeq" id="XP_056085842.1">
    <property type="nucleotide sequence ID" value="XM_056229492.1"/>
</dbReference>
<dbReference type="GO" id="GO:0001682">
    <property type="term" value="P:tRNA 5'-leader removal"/>
    <property type="evidence" value="ECO:0007669"/>
    <property type="project" value="InterPro"/>
</dbReference>
<keyword evidence="5" id="KW-0819">tRNA processing</keyword>
<evidence type="ECO:0000256" key="4">
    <source>
        <dbReference type="ARBA" id="ARBA00012179"/>
    </source>
</evidence>
<dbReference type="Proteomes" id="UP001162087">
    <property type="component" value="Chromosome 1"/>
</dbReference>
<accession>A0AA35NPM9</accession>
<reference evidence="10" key="1">
    <citation type="submission" date="2022-10" db="EMBL/GenBank/DDBJ databases">
        <authorList>
            <person name="Byrne P K."/>
        </authorList>
    </citation>
    <scope>NUCLEOTIDE SEQUENCE</scope>
    <source>
        <strain evidence="10">IFO1802</strain>
    </source>
</reference>
<evidence type="ECO:0000256" key="7">
    <source>
        <dbReference type="ARBA" id="ARBA00023242"/>
    </source>
</evidence>
<organism evidence="10 11">
    <name type="scientific">Saccharomyces kudriavzevii (strain ATCC MYA-4449 / AS 2.2408 / CBS 8840 / NBRC 1802 / NCYC 2889)</name>
    <name type="common">Yeast</name>
    <dbReference type="NCBI Taxonomy" id="226230"/>
    <lineage>
        <taxon>Eukaryota</taxon>
        <taxon>Fungi</taxon>
        <taxon>Dikarya</taxon>
        <taxon>Ascomycota</taxon>
        <taxon>Saccharomycotina</taxon>
        <taxon>Saccharomycetes</taxon>
        <taxon>Saccharomycetales</taxon>
        <taxon>Saccharomycetaceae</taxon>
        <taxon>Saccharomyces</taxon>
    </lineage>
</organism>
<comment type="function">
    <text evidence="9">Component of ribonuclease P, a protein complex that generates mature tRNA molecules by cleaving their 5'-ends. Also a component of RNase MRP, which cleaves pre-rRNA sequences.</text>
</comment>
<dbReference type="Gene3D" id="3.30.70.3250">
    <property type="entry name" value="Ribonuclease P, Pop5 subunit"/>
    <property type="match status" value="1"/>
</dbReference>